<feature type="domain" description="Reverse transcriptase" evidence="3">
    <location>
        <begin position="299"/>
        <end position="493"/>
    </location>
</feature>
<dbReference type="InterPro" id="IPR043128">
    <property type="entry name" value="Rev_trsase/Diguanyl_cyclase"/>
</dbReference>
<reference evidence="5" key="1">
    <citation type="submission" date="2021-03" db="EMBL/GenBank/DDBJ databases">
        <authorList>
            <person name="Bekaert M."/>
        </authorList>
    </citation>
    <scope>NUCLEOTIDE SEQUENCE</scope>
</reference>
<dbReference type="SUPFAM" id="SSF56672">
    <property type="entry name" value="DNA/RNA polymerases"/>
    <property type="match status" value="1"/>
</dbReference>
<evidence type="ECO:0000259" key="4">
    <source>
        <dbReference type="PROSITE" id="PS51900"/>
    </source>
</evidence>
<comment type="caution">
    <text evidence="5">The sequence shown here is derived from an EMBL/GenBank/DDBJ whole genome shotgun (WGS) entry which is preliminary data.</text>
</comment>
<dbReference type="PANTHER" id="PTHR33050:SF8">
    <property type="entry name" value="REVERSE TRANSCRIPTASE DOMAIN-CONTAINING PROTEIN"/>
    <property type="match status" value="1"/>
</dbReference>
<dbReference type="PROSITE" id="PS50878">
    <property type="entry name" value="RT_POL"/>
    <property type="match status" value="1"/>
</dbReference>
<organism evidence="5 6">
    <name type="scientific">Mytilus edulis</name>
    <name type="common">Blue mussel</name>
    <dbReference type="NCBI Taxonomy" id="6550"/>
    <lineage>
        <taxon>Eukaryota</taxon>
        <taxon>Metazoa</taxon>
        <taxon>Spiralia</taxon>
        <taxon>Lophotrochozoa</taxon>
        <taxon>Mollusca</taxon>
        <taxon>Bivalvia</taxon>
        <taxon>Autobranchia</taxon>
        <taxon>Pteriomorphia</taxon>
        <taxon>Mytilida</taxon>
        <taxon>Mytiloidea</taxon>
        <taxon>Mytilidae</taxon>
        <taxon>Mytilinae</taxon>
        <taxon>Mytilus</taxon>
    </lineage>
</organism>
<dbReference type="PANTHER" id="PTHR33050">
    <property type="entry name" value="REVERSE TRANSCRIPTASE DOMAIN-CONTAINING PROTEIN"/>
    <property type="match status" value="1"/>
</dbReference>
<dbReference type="Proteomes" id="UP000683360">
    <property type="component" value="Unassembled WGS sequence"/>
</dbReference>
<keyword evidence="1" id="KW-0238">DNA-binding</keyword>
<dbReference type="InterPro" id="IPR000477">
    <property type="entry name" value="RT_dom"/>
</dbReference>
<dbReference type="SUPFAM" id="SSF47823">
    <property type="entry name" value="lambda integrase-like, N-terminal domain"/>
    <property type="match status" value="1"/>
</dbReference>
<dbReference type="InterPro" id="IPR052055">
    <property type="entry name" value="Hepadnavirus_pol/RT"/>
</dbReference>
<evidence type="ECO:0000259" key="3">
    <source>
        <dbReference type="PROSITE" id="PS50878"/>
    </source>
</evidence>
<proteinExistence type="predicted"/>
<name>A0A8S3S3X3_MYTED</name>
<dbReference type="Gene3D" id="3.30.70.270">
    <property type="match status" value="1"/>
</dbReference>
<dbReference type="Pfam" id="PF00078">
    <property type="entry name" value="RVT_1"/>
    <property type="match status" value="1"/>
</dbReference>
<dbReference type="GO" id="GO:0003677">
    <property type="term" value="F:DNA binding"/>
    <property type="evidence" value="ECO:0007669"/>
    <property type="project" value="UniProtKB-KW"/>
</dbReference>
<dbReference type="PROSITE" id="PS51900">
    <property type="entry name" value="CB"/>
    <property type="match status" value="1"/>
</dbReference>
<evidence type="ECO:0000313" key="6">
    <source>
        <dbReference type="Proteomes" id="UP000683360"/>
    </source>
</evidence>
<dbReference type="InterPro" id="IPR043502">
    <property type="entry name" value="DNA/RNA_pol_sf"/>
</dbReference>
<gene>
    <name evidence="5" type="ORF">MEDL_29674</name>
</gene>
<sequence>MPPKRGKSRQSDQPTHKKQKTNIDYTKLAAEILRLQSDKTNASNQPTTSSGVNIEADIHVDTDVSQNQLHGTIQIPTSTQNVNIDPVSCTVSAPNPTSAASEESTTQIHVNPTCTVAPDDTTTSVLNPSCSTSKEFDIQTVVETLFQQDKTKVFKTKAIHNTTIKTCLQTISKHASCLTEDKLATNLAHTSMSATSVKAHTQDFNALNINPSKMHNRTNRCQIRNKIPTPVNAELLGQELQGYDMDLRNMLIHGFTFGFSLNFKGTPSNKTCKNHKSATENPDAVYLKLAKESLSGRIAGPFKEPPFSLFVCSPLGLVPKSDGKFRLIHDLSFPKDDSINLGIPMEYSAVSYDSIDNVVQLVKSYGQSCQMAKTDVENAFRIIPIQKSDYNLLGFNWNGFFYYDKCLPMGASSAPKTFETLSVALQWIMQSKYRSGGMSHILDDFLFVGPPQSQKCNQDLQTFIQLCNRLGIPIKKEKTVLPTTVITIYGIEVDSNIMECRLPQEKIEKIQAKLHEFSRRKKVTLRQLQSLIGLLNFACTVVCPGRAFLRRLIDLTIGVSHPCHYIRLTRESKADIESTEGSTMVGTKSNTCSPTFVGDLTDEAKHLINSALTPSTKASYQKTWQKLIEFLGHQKISLPLQLAQVANFIGNLFTKGLKPATIASHISALSYVHKMLNIQDPTALFIIRKALKGCKVCPEGVVWYRCTKTPCQGHQCEGAVCRNNYCGGACSRLWYENRSGSLMDVTERCEFRCPGSSDCLPGVFPAPCIRNPCDGQSCTGHPNAKCCPVYCGGCHALWYVNGDKVTCQK</sequence>
<dbReference type="EMBL" id="CAJPWZ010001460">
    <property type="protein sequence ID" value="CAG2215953.1"/>
    <property type="molecule type" value="Genomic_DNA"/>
</dbReference>
<evidence type="ECO:0000256" key="2">
    <source>
        <dbReference type="SAM" id="MobiDB-lite"/>
    </source>
</evidence>
<protein>
    <recommendedName>
        <fullName evidence="7">Reverse transcriptase domain-containing protein</fullName>
    </recommendedName>
</protein>
<evidence type="ECO:0000313" key="5">
    <source>
        <dbReference type="EMBL" id="CAG2215953.1"/>
    </source>
</evidence>
<dbReference type="OrthoDB" id="6019648at2759"/>
<accession>A0A8S3S3X3</accession>
<evidence type="ECO:0000256" key="1">
    <source>
        <dbReference type="ARBA" id="ARBA00023125"/>
    </source>
</evidence>
<keyword evidence="6" id="KW-1185">Reference proteome</keyword>
<dbReference type="AlphaFoldDB" id="A0A8S3S3X3"/>
<evidence type="ECO:0008006" key="7">
    <source>
        <dbReference type="Google" id="ProtNLM"/>
    </source>
</evidence>
<feature type="domain" description="Core-binding (CB)" evidence="4">
    <location>
        <begin position="594"/>
        <end position="677"/>
    </location>
</feature>
<dbReference type="Gene3D" id="1.10.150.130">
    <property type="match status" value="1"/>
</dbReference>
<feature type="region of interest" description="Disordered" evidence="2">
    <location>
        <begin position="1"/>
        <end position="25"/>
    </location>
</feature>
<dbReference type="InterPro" id="IPR044068">
    <property type="entry name" value="CB"/>
</dbReference>
<dbReference type="InterPro" id="IPR010998">
    <property type="entry name" value="Integrase_recombinase_N"/>
</dbReference>